<evidence type="ECO:0000259" key="1">
    <source>
        <dbReference type="Pfam" id="PF23275"/>
    </source>
</evidence>
<evidence type="ECO:0000313" key="2">
    <source>
        <dbReference type="EMBL" id="EGD25308.1"/>
    </source>
</evidence>
<comment type="caution">
    <text evidence="2">The sequence shown here is derived from an EMBL/GenBank/DDBJ whole genome shotgun (WGS) entry which is preliminary data.</text>
</comment>
<dbReference type="Pfam" id="PF23275">
    <property type="entry name" value="TPR_23"/>
    <property type="match status" value="1"/>
</dbReference>
<dbReference type="STRING" id="43767.A6I91_18915"/>
<reference evidence="2" key="1">
    <citation type="submission" date="2011-01" db="EMBL/GenBank/DDBJ databases">
        <authorList>
            <person name="Muzny D."/>
            <person name="Qin X."/>
            <person name="Buhay C."/>
            <person name="Dugan-Rocha S."/>
            <person name="Ding Y."/>
            <person name="Chen G."/>
            <person name="Hawes A."/>
            <person name="Holder M."/>
            <person name="Jhangiani S."/>
            <person name="Johnson A."/>
            <person name="Khan Z."/>
            <person name="Li Z."/>
            <person name="Liu W."/>
            <person name="Liu X."/>
            <person name="Perez L."/>
            <person name="Shen H."/>
            <person name="Wang Q."/>
            <person name="Watt J."/>
            <person name="Xi L."/>
            <person name="Xin Y."/>
            <person name="Zhou J."/>
            <person name="Deng J."/>
            <person name="Jiang H."/>
            <person name="Liu Y."/>
            <person name="Qu J."/>
            <person name="Song X.-Z."/>
            <person name="Zhang L."/>
            <person name="Villasana D."/>
            <person name="Johnson A."/>
            <person name="Liu J."/>
            <person name="Liyanage D."/>
            <person name="Lorensuhewa L."/>
            <person name="Robinson T."/>
            <person name="Song A."/>
            <person name="Song B.-B."/>
            <person name="Dinh H."/>
            <person name="Thornton R."/>
            <person name="Coyle M."/>
            <person name="Francisco L."/>
            <person name="Jackson L."/>
            <person name="Javaid M."/>
            <person name="Korchina V."/>
            <person name="Kovar C."/>
            <person name="Mata R."/>
            <person name="Mathew T."/>
            <person name="Ngo R."/>
            <person name="Nguyen L."/>
            <person name="Nguyen N."/>
            <person name="Okwuonu G."/>
            <person name="Ongeri F."/>
            <person name="Pham C."/>
            <person name="Simmons D."/>
            <person name="Wilczek-Boney K."/>
            <person name="Hale W."/>
            <person name="Jakkamsetti A."/>
            <person name="Pham P."/>
            <person name="Ruth R."/>
            <person name="San Lucas F."/>
            <person name="Warren J."/>
            <person name="Zhang J."/>
            <person name="Zhao Z."/>
            <person name="Zhou C."/>
            <person name="Zhu D."/>
            <person name="Lee S."/>
            <person name="Bess C."/>
            <person name="Blankenburg K."/>
            <person name="Forbes L."/>
            <person name="Fu Q."/>
            <person name="Gubbala S."/>
            <person name="Hirani K."/>
            <person name="Jayaseelan J.C."/>
            <person name="Lara F."/>
            <person name="Munidasa M."/>
            <person name="Palculict T."/>
            <person name="Patil S."/>
            <person name="Pu L.-L."/>
            <person name="Saada N."/>
            <person name="Tang L."/>
            <person name="Weissenberger G."/>
            <person name="Zhu Y."/>
            <person name="Hemphill L."/>
            <person name="Shang Y."/>
            <person name="Youmans B."/>
            <person name="Ayvaz T."/>
            <person name="Ross M."/>
            <person name="Santibanez J."/>
            <person name="Aqrawi P."/>
            <person name="Gross S."/>
            <person name="Joshi V."/>
            <person name="Fowler G."/>
            <person name="Nazareth L."/>
            <person name="Reid J."/>
            <person name="Worley K."/>
            <person name="Petrosino J."/>
            <person name="Highlander S."/>
            <person name="Gibbs R."/>
        </authorList>
    </citation>
    <scope>NUCLEOTIDE SEQUENCE [LARGE SCALE GENOMIC DNA]</scope>
    <source>
        <strain evidence="2">ATCC 33707</strain>
    </source>
</reference>
<dbReference type="OrthoDB" id="1187707at2"/>
<keyword evidence="3" id="KW-1185">Reference proteome</keyword>
<dbReference type="InterPro" id="IPR057037">
    <property type="entry name" value="TPR_rep_actino"/>
</dbReference>
<dbReference type="RefSeq" id="WP_005514137.1">
    <property type="nucleotide sequence ID" value="NZ_CM001149.1"/>
</dbReference>
<proteinExistence type="predicted"/>
<name>E9SXM4_RHOHA</name>
<dbReference type="EMBL" id="ADNW02000006">
    <property type="protein sequence ID" value="EGD25308.1"/>
    <property type="molecule type" value="Genomic_DNA"/>
</dbReference>
<dbReference type="AlphaFoldDB" id="E9SXM4"/>
<evidence type="ECO:0000313" key="3">
    <source>
        <dbReference type="Proteomes" id="UP000004245"/>
    </source>
</evidence>
<dbReference type="Proteomes" id="UP000004245">
    <property type="component" value="Unassembled WGS sequence"/>
</dbReference>
<protein>
    <recommendedName>
        <fullName evidence="1">TPR repeat domain-containing protein</fullName>
    </recommendedName>
</protein>
<organism evidence="2 3">
    <name type="scientific">Prescottella equi ATCC 33707</name>
    <dbReference type="NCBI Taxonomy" id="525370"/>
    <lineage>
        <taxon>Bacteria</taxon>
        <taxon>Bacillati</taxon>
        <taxon>Actinomycetota</taxon>
        <taxon>Actinomycetes</taxon>
        <taxon>Mycobacteriales</taxon>
        <taxon>Nocardiaceae</taxon>
        <taxon>Prescottella</taxon>
    </lineage>
</organism>
<dbReference type="HOGENOM" id="CLU_357832_0_0_11"/>
<accession>E9SXM4</accession>
<sequence length="797" mass="84040">MPSLSEARSWNTALLSDAATRTADADSRFVDELAATSRAMDELSHDWSGVAYDAARDRVDAERAAGQSVSNDVLDLAKILDEGAQRLYWARDAALSRVEAALADGCTVLDDWTVVGDAVASAELLLAHRDAVAGAAAALAREDTEVARLIADAAQRIRARGDLIGSGGDPSEPVVDGAGGLGREDGAALAAAAAAGDAETLDRIAGQLPVQGLTTAELDALAAGGQVGTLPQSVRDYYAELFRTAGKDGILALGDHLRAQEADGDPNAGRALNSLANGLMVVSNENIGSGYNPDGSLRSPGSYDQLPADLREVISTRTHGADANAIRFPGESGALGDQYRFHEDTRRLGELLKESEPGYAPGIEMARELTRQAANLAEGTALSGAAPELVEQSMRDYLEVSGRNHEAITQLLTGEGSDRVPLGSDYKPSNSVTPLLQFDWSDDRGAPNLFGWIGDNAIPGAEVSVAQSEQASRAATELISLITDGTSGRFESMMNLPGHDGRSLGEVNPALTQQIAQAVTPYLGDIARAPELQTHGFDREAAVGEGGDIRSIRLATLMNTDPTASALFNGAIVERTNDYAGRFGELHGESSVIRYQLGEASGRLLGYMDQGLRAEAYDRGLDDAAAAEQSADRTKLAIDVATKTVVGLGGPATIPLDIASSVVQAGITPEKSGLPAESFDVSDNLLAGQRAYHVLEAVAAKDPSVLDELLSDGDPLIPSGWVDDGRLRSYSEIVATDGRLTTAVELRTIAEEALDRGGLRLERFNGPLDEWRGNLQEYTSDAAHYENRILADPQVHR</sequence>
<feature type="domain" description="TPR repeat" evidence="1">
    <location>
        <begin position="211"/>
        <end position="452"/>
    </location>
</feature>
<gene>
    <name evidence="2" type="ORF">HMPREF0724_11089</name>
</gene>